<dbReference type="AlphaFoldDB" id="A0A6V1K188"/>
<dbReference type="Gene3D" id="2.60.40.640">
    <property type="match status" value="1"/>
</dbReference>
<feature type="compositionally biased region" description="Acidic residues" evidence="2">
    <location>
        <begin position="264"/>
        <end position="280"/>
    </location>
</feature>
<reference evidence="3" key="1">
    <citation type="submission" date="2021-01" db="EMBL/GenBank/DDBJ databases">
        <authorList>
            <person name="Corre E."/>
            <person name="Pelletier E."/>
            <person name="Niang G."/>
            <person name="Scheremetjew M."/>
            <person name="Finn R."/>
            <person name="Kale V."/>
            <person name="Holt S."/>
            <person name="Cochrane G."/>
            <person name="Meng A."/>
            <person name="Brown T."/>
            <person name="Cohen L."/>
        </authorList>
    </citation>
    <scope>NUCLEOTIDE SEQUENCE</scope>
    <source>
        <strain evidence="3">CCMP3107</strain>
    </source>
</reference>
<dbReference type="InterPro" id="IPR028934">
    <property type="entry name" value="Vps26-related"/>
</dbReference>
<evidence type="ECO:0000256" key="2">
    <source>
        <dbReference type="SAM" id="MobiDB-lite"/>
    </source>
</evidence>
<organism evidence="3">
    <name type="scientific">Heterosigma akashiwo</name>
    <name type="common">Chromophytic alga</name>
    <name type="synonym">Heterosigma carterae</name>
    <dbReference type="NCBI Taxonomy" id="2829"/>
    <lineage>
        <taxon>Eukaryota</taxon>
        <taxon>Sar</taxon>
        <taxon>Stramenopiles</taxon>
        <taxon>Ochrophyta</taxon>
        <taxon>Raphidophyceae</taxon>
        <taxon>Chattonellales</taxon>
        <taxon>Chattonellaceae</taxon>
        <taxon>Heterosigma</taxon>
    </lineage>
</organism>
<dbReference type="GO" id="GO:0006886">
    <property type="term" value="P:intracellular protein transport"/>
    <property type="evidence" value="ECO:0007669"/>
    <property type="project" value="InterPro"/>
</dbReference>
<proteinExistence type="inferred from homology"/>
<protein>
    <submittedName>
        <fullName evidence="3">Uncharacterized protein</fullName>
    </submittedName>
</protein>
<accession>A0A6V1K188</accession>
<sequence>MLKTIFNFGGPGWFADVFELEIVLDKQCEVDDPGDPFVLPWNAWTGKCFLFETTDVITGIVKITSPANRKVWHNVITVRLEEYLVGPESYGSSESCALEIEVKEPGYVKGTEEIKFSLDLNEIQGAQWNEWYAGKLLSLRHVLAVTVERPWYTFDVARQLVVGLQRVDPAPGTSQGEPTEEGVVPHVLQVLDAGGVCNLDYRIDSYDLGATVRGAVHLAGLAAPVVSVRVLLIQVEFADGDVYESILLEHTLIKNPNPHPPAVEGEEGGEDEEEEEPMDLSLDESVIKTFEGETVRMGPLTEDADLEMNLDLSKVPGLGPSFISMAQTPPETEEDLCAVRHFLRLVVYTPPKFCWNTNEIFLHRAVSDVKFDLDV</sequence>
<feature type="region of interest" description="Disordered" evidence="2">
    <location>
        <begin position="254"/>
        <end position="280"/>
    </location>
</feature>
<dbReference type="Pfam" id="PF03643">
    <property type="entry name" value="Vps26"/>
    <property type="match status" value="1"/>
</dbReference>
<dbReference type="EMBL" id="HBIU01006423">
    <property type="protein sequence ID" value="CAE0623790.1"/>
    <property type="molecule type" value="Transcribed_RNA"/>
</dbReference>
<dbReference type="InterPro" id="IPR014752">
    <property type="entry name" value="Arrestin-like_C"/>
</dbReference>
<comment type="similarity">
    <text evidence="1">Belongs to the VPS26 family.</text>
</comment>
<gene>
    <name evidence="3" type="ORF">HAKA00212_LOCUS2456</name>
</gene>
<evidence type="ECO:0000256" key="1">
    <source>
        <dbReference type="ARBA" id="ARBA00009100"/>
    </source>
</evidence>
<name>A0A6V1K188_HETAK</name>
<evidence type="ECO:0000313" key="3">
    <source>
        <dbReference type="EMBL" id="CAE0623790.1"/>
    </source>
</evidence>